<keyword evidence="3" id="KW-1185">Reference proteome</keyword>
<feature type="transmembrane region" description="Helical" evidence="1">
    <location>
        <begin position="40"/>
        <end position="73"/>
    </location>
</feature>
<dbReference type="AlphaFoldDB" id="A0A5B2X5N3"/>
<dbReference type="EMBL" id="VUOB01000041">
    <property type="protein sequence ID" value="KAA2258657.1"/>
    <property type="molecule type" value="Genomic_DNA"/>
</dbReference>
<sequence length="140" mass="14815">METGDGRPTPTEAAEALAAIEQTQATLHRTPSPKWYPPSLAAMVGGLMLAQLLPGIAAPLAAIALAAGTGALIGRRIDRTGIRPRITEDRRKVTWLITGVWAALLITVGVLAHFAGLWWLWLVAAPVAAIGALLAGRRLW</sequence>
<evidence type="ECO:0000313" key="2">
    <source>
        <dbReference type="EMBL" id="KAA2258657.1"/>
    </source>
</evidence>
<reference evidence="2 3" key="2">
    <citation type="submission" date="2019-09" db="EMBL/GenBank/DDBJ databases">
        <authorList>
            <person name="Jin C."/>
        </authorList>
    </citation>
    <scope>NUCLEOTIDE SEQUENCE [LARGE SCALE GENOMIC DNA]</scope>
    <source>
        <strain evidence="2 3">AN110305</strain>
    </source>
</reference>
<keyword evidence="1" id="KW-1133">Transmembrane helix</keyword>
<organism evidence="2 3">
    <name type="scientific">Solihabitans fulvus</name>
    <dbReference type="NCBI Taxonomy" id="1892852"/>
    <lineage>
        <taxon>Bacteria</taxon>
        <taxon>Bacillati</taxon>
        <taxon>Actinomycetota</taxon>
        <taxon>Actinomycetes</taxon>
        <taxon>Pseudonocardiales</taxon>
        <taxon>Pseudonocardiaceae</taxon>
        <taxon>Solihabitans</taxon>
    </lineage>
</organism>
<keyword evidence="1" id="KW-0812">Transmembrane</keyword>
<feature type="transmembrane region" description="Helical" evidence="1">
    <location>
        <begin position="118"/>
        <end position="136"/>
    </location>
</feature>
<comment type="caution">
    <text evidence="2">The sequence shown here is derived from an EMBL/GenBank/DDBJ whole genome shotgun (WGS) entry which is preliminary data.</text>
</comment>
<feature type="transmembrane region" description="Helical" evidence="1">
    <location>
        <begin position="93"/>
        <end position="112"/>
    </location>
</feature>
<keyword evidence="1" id="KW-0472">Membrane</keyword>
<proteinExistence type="predicted"/>
<evidence type="ECO:0000256" key="1">
    <source>
        <dbReference type="SAM" id="Phobius"/>
    </source>
</evidence>
<dbReference type="Proteomes" id="UP000323454">
    <property type="component" value="Unassembled WGS sequence"/>
</dbReference>
<name>A0A5B2X5N3_9PSEU</name>
<protein>
    <submittedName>
        <fullName evidence="2">Uncharacterized protein</fullName>
    </submittedName>
</protein>
<evidence type="ECO:0000313" key="3">
    <source>
        <dbReference type="Proteomes" id="UP000323454"/>
    </source>
</evidence>
<gene>
    <name evidence="2" type="ORF">F0L68_22725</name>
</gene>
<accession>A0A5B2X5N3</accession>
<reference evidence="2 3" key="1">
    <citation type="submission" date="2019-09" db="EMBL/GenBank/DDBJ databases">
        <title>Goodfellowia gen. nov., a new genus of the Pseudonocardineae related to Actinoalloteichus, containing Goodfellowia coeruleoviolacea gen. nov., comb. nov. gen. nov., comb. nov.</title>
        <authorList>
            <person name="Labeda D."/>
        </authorList>
    </citation>
    <scope>NUCLEOTIDE SEQUENCE [LARGE SCALE GENOMIC DNA]</scope>
    <source>
        <strain evidence="2 3">AN110305</strain>
    </source>
</reference>
<dbReference type="RefSeq" id="WP_149851654.1">
    <property type="nucleotide sequence ID" value="NZ_VUOB01000041.1"/>
</dbReference>